<dbReference type="InterPro" id="IPR036259">
    <property type="entry name" value="MFS_trans_sf"/>
</dbReference>
<dbReference type="SUPFAM" id="SSF103473">
    <property type="entry name" value="MFS general substrate transporter"/>
    <property type="match status" value="1"/>
</dbReference>
<evidence type="ECO:0000313" key="8">
    <source>
        <dbReference type="Proteomes" id="UP000297638"/>
    </source>
</evidence>
<comment type="caution">
    <text evidence="7">The sequence shown here is derived from an EMBL/GenBank/DDBJ whole genome shotgun (WGS) entry which is preliminary data.</text>
</comment>
<dbReference type="RefSeq" id="WP_134780450.1">
    <property type="nucleotide sequence ID" value="NZ_SPDS01000001.1"/>
</dbReference>
<name>A0A4Y8U0J8_9MICC</name>
<feature type="transmembrane region" description="Helical" evidence="5">
    <location>
        <begin position="92"/>
        <end position="112"/>
    </location>
</feature>
<feature type="transmembrane region" description="Helical" evidence="5">
    <location>
        <begin position="194"/>
        <end position="215"/>
    </location>
</feature>
<evidence type="ECO:0000256" key="5">
    <source>
        <dbReference type="SAM" id="Phobius"/>
    </source>
</evidence>
<keyword evidence="3 5" id="KW-1133">Transmembrane helix</keyword>
<reference evidence="7 8" key="1">
    <citation type="submission" date="2019-03" db="EMBL/GenBank/DDBJ databases">
        <title>Glutamicibacter sp. LJH19 genome.</title>
        <authorList>
            <person name="Sinai Borker S."/>
            <person name="Kumar R."/>
        </authorList>
    </citation>
    <scope>NUCLEOTIDE SEQUENCE [LARGE SCALE GENOMIC DNA]</scope>
    <source>
        <strain evidence="7 8">LJH19</strain>
    </source>
</reference>
<feature type="transmembrane region" description="Helical" evidence="5">
    <location>
        <begin position="301"/>
        <end position="321"/>
    </location>
</feature>
<feature type="domain" description="Major facilitator superfamily (MFS) profile" evidence="6">
    <location>
        <begin position="199"/>
        <end position="424"/>
    </location>
</feature>
<feature type="transmembrane region" description="Helical" evidence="5">
    <location>
        <begin position="327"/>
        <end position="349"/>
    </location>
</feature>
<accession>A0A4Y8U0J8</accession>
<evidence type="ECO:0000256" key="3">
    <source>
        <dbReference type="ARBA" id="ARBA00022989"/>
    </source>
</evidence>
<evidence type="ECO:0000256" key="2">
    <source>
        <dbReference type="ARBA" id="ARBA00022692"/>
    </source>
</evidence>
<dbReference type="PANTHER" id="PTHR23542">
    <property type="match status" value="1"/>
</dbReference>
<keyword evidence="4 5" id="KW-0472">Membrane</keyword>
<feature type="transmembrane region" description="Helical" evidence="5">
    <location>
        <begin position="275"/>
        <end position="294"/>
    </location>
</feature>
<dbReference type="GO" id="GO:0022857">
    <property type="term" value="F:transmembrane transporter activity"/>
    <property type="evidence" value="ECO:0007669"/>
    <property type="project" value="InterPro"/>
</dbReference>
<evidence type="ECO:0000259" key="6">
    <source>
        <dbReference type="PROSITE" id="PS50850"/>
    </source>
</evidence>
<evidence type="ECO:0000256" key="1">
    <source>
        <dbReference type="ARBA" id="ARBA00004651"/>
    </source>
</evidence>
<dbReference type="Gene3D" id="1.20.1250.20">
    <property type="entry name" value="MFS general substrate transporter like domains"/>
    <property type="match status" value="2"/>
</dbReference>
<evidence type="ECO:0000313" key="7">
    <source>
        <dbReference type="EMBL" id="TFH57542.1"/>
    </source>
</evidence>
<dbReference type="AlphaFoldDB" id="A0A4Y8U0J8"/>
<dbReference type="PANTHER" id="PTHR23542:SF1">
    <property type="entry name" value="MAJOR FACILITATOR SUPERFAMILY (MFS) PROFILE DOMAIN-CONTAINING PROTEIN"/>
    <property type="match status" value="1"/>
</dbReference>
<feature type="transmembrane region" description="Helical" evidence="5">
    <location>
        <begin position="20"/>
        <end position="40"/>
    </location>
</feature>
<feature type="transmembrane region" description="Helical" evidence="5">
    <location>
        <begin position="158"/>
        <end position="188"/>
    </location>
</feature>
<keyword evidence="2 5" id="KW-0812">Transmembrane</keyword>
<dbReference type="InterPro" id="IPR011701">
    <property type="entry name" value="MFS"/>
</dbReference>
<dbReference type="GO" id="GO:0005886">
    <property type="term" value="C:plasma membrane"/>
    <property type="evidence" value="ECO:0007669"/>
    <property type="project" value="UniProtKB-SubCell"/>
</dbReference>
<dbReference type="Proteomes" id="UP000297638">
    <property type="component" value="Unassembled WGS sequence"/>
</dbReference>
<protein>
    <submittedName>
        <fullName evidence="7">MFS transporter</fullName>
    </submittedName>
</protein>
<organism evidence="7 8">
    <name type="scientific">Glutamicibacter arilaitensis</name>
    <dbReference type="NCBI Taxonomy" id="256701"/>
    <lineage>
        <taxon>Bacteria</taxon>
        <taxon>Bacillati</taxon>
        <taxon>Actinomycetota</taxon>
        <taxon>Actinomycetes</taxon>
        <taxon>Micrococcales</taxon>
        <taxon>Micrococcaceae</taxon>
        <taxon>Glutamicibacter</taxon>
    </lineage>
</organism>
<dbReference type="Pfam" id="PF07690">
    <property type="entry name" value="MFS_1"/>
    <property type="match status" value="1"/>
</dbReference>
<feature type="transmembrane region" description="Helical" evidence="5">
    <location>
        <begin position="236"/>
        <end position="263"/>
    </location>
</feature>
<proteinExistence type="predicted"/>
<evidence type="ECO:0000256" key="4">
    <source>
        <dbReference type="ARBA" id="ARBA00023136"/>
    </source>
</evidence>
<feature type="transmembrane region" description="Helical" evidence="5">
    <location>
        <begin position="60"/>
        <end position="85"/>
    </location>
</feature>
<gene>
    <name evidence="7" type="ORF">EXY26_11400</name>
</gene>
<dbReference type="InterPro" id="IPR020846">
    <property type="entry name" value="MFS_dom"/>
</dbReference>
<sequence length="424" mass="43138">MTQHTLSKEDHEGSEKMSGYSALVPLVGAPFLPLTFLARLPLAMLTIGSMTLVTATTGSYALGGLAAAMVGLGSAVGGPSIGYLADRIGQRPVLTTVALIHTILLVALTIFSNSSPEMSVSMLSVMCLAAGATGPQVGPMSRVRWIAMTRQQKKNPKVLSAALSLESMFDELGFVFGPVAVGLLASLVDPVLPLYLAALLTLVLVPVFAAHHTVGAVKPVKTATHAPKVAISRAQIAAISALVLGMMALGTVFGSSAAGTLAFAGAQGDSNQGGLLYGAMGFSSAIAAISVAAWPQAFRQINRWILCGAALTVLSFGLHVASNVPMMLVALFIAGFAVGPVIVTVMTLGGEVAPPQRLSTVMTMLSAGIVVGTAIGNGLAGVFAESLGYLGAFWVSTGGALVIFLAAVAMKAIVAKAPSLARVR</sequence>
<dbReference type="EMBL" id="SPDS01000001">
    <property type="protein sequence ID" value="TFH57542.1"/>
    <property type="molecule type" value="Genomic_DNA"/>
</dbReference>
<comment type="subcellular location">
    <subcellularLocation>
        <location evidence="1">Cell membrane</location>
        <topology evidence="1">Multi-pass membrane protein</topology>
    </subcellularLocation>
</comment>
<feature type="transmembrane region" description="Helical" evidence="5">
    <location>
        <begin position="361"/>
        <end position="383"/>
    </location>
</feature>
<feature type="transmembrane region" description="Helical" evidence="5">
    <location>
        <begin position="118"/>
        <end position="137"/>
    </location>
</feature>
<dbReference type="PROSITE" id="PS50850">
    <property type="entry name" value="MFS"/>
    <property type="match status" value="1"/>
</dbReference>
<feature type="transmembrane region" description="Helical" evidence="5">
    <location>
        <begin position="389"/>
        <end position="414"/>
    </location>
</feature>